<dbReference type="InterPro" id="IPR036770">
    <property type="entry name" value="Ankyrin_rpt-contain_sf"/>
</dbReference>
<dbReference type="AlphaFoldDB" id="A0A378IHE8"/>
<feature type="region of interest" description="Disordered" evidence="1">
    <location>
        <begin position="117"/>
        <end position="140"/>
    </location>
</feature>
<protein>
    <submittedName>
        <fullName evidence="3">Uncharacterized protein</fullName>
    </submittedName>
</protein>
<dbReference type="Gene3D" id="1.25.40.20">
    <property type="entry name" value="Ankyrin repeat-containing domain"/>
    <property type="match status" value="1"/>
</dbReference>
<gene>
    <name evidence="2" type="ORF">Lcin_2753</name>
    <name evidence="3" type="ORF">NCTC12438_00748</name>
</gene>
<sequence>MPSSDNDFSFIRDNLNIIGHTSDWLNQAVMDGNIKAIKRLLLCNVDVKRYESEDGNTLLRLARETQYENPKCYPTIKRILLEYGAEPLKKFSGKDRYYQMHLRFTCRTPLLNNNILDSSEEPPIPIKDEKDSSFSQNKNK</sequence>
<dbReference type="EMBL" id="LNXX01000045">
    <property type="protein sequence ID" value="KTC82724.1"/>
    <property type="molecule type" value="Genomic_DNA"/>
</dbReference>
<reference evidence="3 5" key="2">
    <citation type="submission" date="2018-06" db="EMBL/GenBank/DDBJ databases">
        <authorList>
            <consortium name="Pathogen Informatics"/>
            <person name="Doyle S."/>
        </authorList>
    </citation>
    <scope>NUCLEOTIDE SEQUENCE [LARGE SCALE GENOMIC DNA]</scope>
    <source>
        <strain evidence="3 5">NCTC12438</strain>
    </source>
</reference>
<dbReference type="EMBL" id="UGNX01000001">
    <property type="protein sequence ID" value="STX34155.1"/>
    <property type="molecule type" value="Genomic_DNA"/>
</dbReference>
<evidence type="ECO:0000313" key="5">
    <source>
        <dbReference type="Proteomes" id="UP000255316"/>
    </source>
</evidence>
<dbReference type="Proteomes" id="UP000054854">
    <property type="component" value="Unassembled WGS sequence"/>
</dbReference>
<evidence type="ECO:0000256" key="1">
    <source>
        <dbReference type="SAM" id="MobiDB-lite"/>
    </source>
</evidence>
<evidence type="ECO:0000313" key="4">
    <source>
        <dbReference type="Proteomes" id="UP000054854"/>
    </source>
</evidence>
<proteinExistence type="predicted"/>
<keyword evidence="4" id="KW-1185">Reference proteome</keyword>
<dbReference type="Proteomes" id="UP000255316">
    <property type="component" value="Unassembled WGS sequence"/>
</dbReference>
<evidence type="ECO:0000313" key="3">
    <source>
        <dbReference type="EMBL" id="STX34155.1"/>
    </source>
</evidence>
<name>A0A378IHE8_9GAMM</name>
<dbReference type="RefSeq" id="WP_058465885.1">
    <property type="nucleotide sequence ID" value="NZ_CAAAHQ010000035.1"/>
</dbReference>
<reference evidence="2 4" key="1">
    <citation type="submission" date="2015-11" db="EMBL/GenBank/DDBJ databases">
        <title>Genomic analysis of 38 Legionella species identifies large and diverse effector repertoires.</title>
        <authorList>
            <person name="Burstein D."/>
            <person name="Amaro F."/>
            <person name="Zusman T."/>
            <person name="Lifshitz Z."/>
            <person name="Cohen O."/>
            <person name="Gilbert J.A."/>
            <person name="Pupko T."/>
            <person name="Shuman H.A."/>
            <person name="Segal G."/>
        </authorList>
    </citation>
    <scope>NUCLEOTIDE SEQUENCE [LARGE SCALE GENOMIC DNA]</scope>
    <source>
        <strain evidence="2 4">CDC#72-OH-14</strain>
    </source>
</reference>
<evidence type="ECO:0000313" key="2">
    <source>
        <dbReference type="EMBL" id="KTC82724.1"/>
    </source>
</evidence>
<dbReference type="SUPFAM" id="SSF48403">
    <property type="entry name" value="Ankyrin repeat"/>
    <property type="match status" value="1"/>
</dbReference>
<accession>A0A378IHE8</accession>
<organism evidence="3 5">
    <name type="scientific">Legionella cincinnatiensis</name>
    <dbReference type="NCBI Taxonomy" id="28085"/>
    <lineage>
        <taxon>Bacteria</taxon>
        <taxon>Pseudomonadati</taxon>
        <taxon>Pseudomonadota</taxon>
        <taxon>Gammaproteobacteria</taxon>
        <taxon>Legionellales</taxon>
        <taxon>Legionellaceae</taxon>
        <taxon>Legionella</taxon>
    </lineage>
</organism>